<proteinExistence type="predicted"/>
<gene>
    <name evidence="7" type="ORF">JQS43_09125</name>
</gene>
<keyword evidence="4" id="KW-0411">Iron-sulfur</keyword>
<evidence type="ECO:0000259" key="6">
    <source>
        <dbReference type="PROSITE" id="PS51296"/>
    </source>
</evidence>
<organism evidence="7 8">
    <name type="scientific">Natronosporangium hydrolyticum</name>
    <dbReference type="NCBI Taxonomy" id="2811111"/>
    <lineage>
        <taxon>Bacteria</taxon>
        <taxon>Bacillati</taxon>
        <taxon>Actinomycetota</taxon>
        <taxon>Actinomycetes</taxon>
        <taxon>Micromonosporales</taxon>
        <taxon>Micromonosporaceae</taxon>
        <taxon>Natronosporangium</taxon>
    </lineage>
</organism>
<evidence type="ECO:0000313" key="8">
    <source>
        <dbReference type="Proteomes" id="UP000662857"/>
    </source>
</evidence>
<keyword evidence="8" id="KW-1185">Reference proteome</keyword>
<accession>A0A895YLQ9</accession>
<evidence type="ECO:0000256" key="4">
    <source>
        <dbReference type="ARBA" id="ARBA00023014"/>
    </source>
</evidence>
<dbReference type="FunFam" id="2.102.10.10:FF:000016">
    <property type="entry name" value="Nitrite reductase/ring-hydroxylating ferredoxin subunit"/>
    <property type="match status" value="1"/>
</dbReference>
<dbReference type="RefSeq" id="WP_239678633.1">
    <property type="nucleotide sequence ID" value="NZ_CP070499.1"/>
</dbReference>
<protein>
    <submittedName>
        <fullName evidence="7">Rieske (2Fe-2S) protein</fullName>
    </submittedName>
</protein>
<dbReference type="PROSITE" id="PS51257">
    <property type="entry name" value="PROKAR_LIPOPROTEIN"/>
    <property type="match status" value="1"/>
</dbReference>
<evidence type="ECO:0000256" key="1">
    <source>
        <dbReference type="ARBA" id="ARBA00022714"/>
    </source>
</evidence>
<dbReference type="SUPFAM" id="SSF50022">
    <property type="entry name" value="ISP domain"/>
    <property type="match status" value="1"/>
</dbReference>
<dbReference type="Proteomes" id="UP000662857">
    <property type="component" value="Chromosome"/>
</dbReference>
<name>A0A895YLQ9_9ACTN</name>
<dbReference type="GO" id="GO:0046872">
    <property type="term" value="F:metal ion binding"/>
    <property type="evidence" value="ECO:0007669"/>
    <property type="project" value="UniProtKB-KW"/>
</dbReference>
<keyword evidence="1" id="KW-0001">2Fe-2S</keyword>
<dbReference type="InterPro" id="IPR017941">
    <property type="entry name" value="Rieske_2Fe-2S"/>
</dbReference>
<dbReference type="Gene3D" id="2.102.10.10">
    <property type="entry name" value="Rieske [2Fe-2S] iron-sulphur domain"/>
    <property type="match status" value="1"/>
</dbReference>
<evidence type="ECO:0000256" key="3">
    <source>
        <dbReference type="ARBA" id="ARBA00023004"/>
    </source>
</evidence>
<dbReference type="InterPro" id="IPR036922">
    <property type="entry name" value="Rieske_2Fe-2S_sf"/>
</dbReference>
<reference evidence="7" key="1">
    <citation type="submission" date="2021-02" db="EMBL/GenBank/DDBJ databases">
        <title>Natrosporangium hydrolyticum gen. nov., sp. nov, a haloalkaliphilic actinobacterium from a soda solonchak soil.</title>
        <authorList>
            <person name="Sorokin D.Y."/>
            <person name="Khijniak T.V."/>
            <person name="Zakharycheva A.P."/>
            <person name="Boueva O.V."/>
            <person name="Ariskina E.V."/>
            <person name="Hahnke R.L."/>
            <person name="Bunk B."/>
            <person name="Sproer C."/>
            <person name="Schumann P."/>
            <person name="Evtushenko L.I."/>
            <person name="Kublanov I.V."/>
        </authorList>
    </citation>
    <scope>NUCLEOTIDE SEQUENCE</scope>
    <source>
        <strain evidence="7">DSM 106523</strain>
    </source>
</reference>
<feature type="domain" description="Rieske" evidence="6">
    <location>
        <begin position="74"/>
        <end position="173"/>
    </location>
</feature>
<dbReference type="GO" id="GO:0016705">
    <property type="term" value="F:oxidoreductase activity, acting on paired donors, with incorporation or reduction of molecular oxygen"/>
    <property type="evidence" value="ECO:0007669"/>
    <property type="project" value="UniProtKB-ARBA"/>
</dbReference>
<feature type="region of interest" description="Disordered" evidence="5">
    <location>
        <begin position="33"/>
        <end position="80"/>
    </location>
</feature>
<evidence type="ECO:0000256" key="5">
    <source>
        <dbReference type="SAM" id="MobiDB-lite"/>
    </source>
</evidence>
<evidence type="ECO:0000256" key="2">
    <source>
        <dbReference type="ARBA" id="ARBA00022723"/>
    </source>
</evidence>
<dbReference type="GO" id="GO:0051537">
    <property type="term" value="F:2 iron, 2 sulfur cluster binding"/>
    <property type="evidence" value="ECO:0007669"/>
    <property type="project" value="UniProtKB-KW"/>
</dbReference>
<keyword evidence="2" id="KW-0479">Metal-binding</keyword>
<dbReference type="PROSITE" id="PS51296">
    <property type="entry name" value="RIESKE"/>
    <property type="match status" value="1"/>
</dbReference>
<evidence type="ECO:0000313" key="7">
    <source>
        <dbReference type="EMBL" id="QSB16419.1"/>
    </source>
</evidence>
<dbReference type="InterPro" id="IPR006311">
    <property type="entry name" value="TAT_signal"/>
</dbReference>
<sequence length="174" mass="17580">MSDERLASEASGTSSRRAVLAGAGALGATAVLAACGTEPDDDRDPFEPAPPADDPGAPEGSNGDTEEDTGGSGGEVLASAEEVEVGGGLIVADQNVVVTQPSEGEFRCFSAVCTHQGCLVSDVEDGTINCNCHFSRFSIEDGSVVEAAEGGDPAGQDPLPEVEIEVDGSEIRLV</sequence>
<dbReference type="GO" id="GO:0004497">
    <property type="term" value="F:monooxygenase activity"/>
    <property type="evidence" value="ECO:0007669"/>
    <property type="project" value="UniProtKB-ARBA"/>
</dbReference>
<dbReference type="PROSITE" id="PS51318">
    <property type="entry name" value="TAT"/>
    <property type="match status" value="1"/>
</dbReference>
<dbReference type="EMBL" id="CP070499">
    <property type="protein sequence ID" value="QSB16419.1"/>
    <property type="molecule type" value="Genomic_DNA"/>
</dbReference>
<dbReference type="KEGG" id="nhy:JQS43_09125"/>
<dbReference type="Pfam" id="PF00355">
    <property type="entry name" value="Rieske"/>
    <property type="match status" value="1"/>
</dbReference>
<dbReference type="CDD" id="cd03467">
    <property type="entry name" value="Rieske"/>
    <property type="match status" value="1"/>
</dbReference>
<keyword evidence="3" id="KW-0408">Iron</keyword>
<dbReference type="AlphaFoldDB" id="A0A895YLQ9"/>